<gene>
    <name evidence="4" type="ORF">Taro_050133</name>
</gene>
<keyword evidence="3" id="KW-0732">Signal</keyword>
<reference evidence="4" key="1">
    <citation type="submission" date="2017-07" db="EMBL/GenBank/DDBJ databases">
        <title>Taro Niue Genome Assembly and Annotation.</title>
        <authorList>
            <person name="Atibalentja N."/>
            <person name="Keating K."/>
            <person name="Fields C.J."/>
        </authorList>
    </citation>
    <scope>NUCLEOTIDE SEQUENCE</scope>
    <source>
        <strain evidence="4">Niue_2</strain>
        <tissue evidence="4">Leaf</tissue>
    </source>
</reference>
<feature type="signal peptide" evidence="3">
    <location>
        <begin position="1"/>
        <end position="28"/>
    </location>
</feature>
<feature type="chain" id="PRO_5032457863" evidence="3">
    <location>
        <begin position="29"/>
        <end position="261"/>
    </location>
</feature>
<evidence type="ECO:0000313" key="5">
    <source>
        <dbReference type="Proteomes" id="UP000652761"/>
    </source>
</evidence>
<protein>
    <submittedName>
        <fullName evidence="4">Uncharacterized protein</fullName>
    </submittedName>
</protein>
<dbReference type="AlphaFoldDB" id="A0A843XD14"/>
<feature type="compositionally biased region" description="Polar residues" evidence="1">
    <location>
        <begin position="174"/>
        <end position="191"/>
    </location>
</feature>
<name>A0A843XD14_COLES</name>
<evidence type="ECO:0000313" key="4">
    <source>
        <dbReference type="EMBL" id="MQM17171.1"/>
    </source>
</evidence>
<dbReference type="Proteomes" id="UP000652761">
    <property type="component" value="Unassembled WGS sequence"/>
</dbReference>
<keyword evidence="2" id="KW-0812">Transmembrane</keyword>
<evidence type="ECO:0000256" key="3">
    <source>
        <dbReference type="SAM" id="SignalP"/>
    </source>
</evidence>
<sequence>MNTVTNNRSAATPLLLLFLLLLDRHCSASGASGLRFLLLLLLHFFQICSFWSTPLLSLELGFDSDVLYVERLVCNFWRLSKALERSLYAAKNLFWELYGLTCLWSITTPYVHEPKCVDTQADCVDTTGYYFRAGFWEGQWKRYGYKAHELADQAGLGTHTYLDTAVEQDRSVSTHKQTVSTPLATASKQASGRNSECRHTGRLCRHHWQTVSTHRQNVSTPLADCVDTKADYVDTTMTKLCETGVPVLEEDIVTSVSEREE</sequence>
<keyword evidence="5" id="KW-1185">Reference proteome</keyword>
<comment type="caution">
    <text evidence="4">The sequence shown here is derived from an EMBL/GenBank/DDBJ whole genome shotgun (WGS) entry which is preliminary data.</text>
</comment>
<feature type="region of interest" description="Disordered" evidence="1">
    <location>
        <begin position="172"/>
        <end position="191"/>
    </location>
</feature>
<dbReference type="EMBL" id="NMUH01007386">
    <property type="protein sequence ID" value="MQM17171.1"/>
    <property type="molecule type" value="Genomic_DNA"/>
</dbReference>
<accession>A0A843XD14</accession>
<keyword evidence="2" id="KW-0472">Membrane</keyword>
<organism evidence="4 5">
    <name type="scientific">Colocasia esculenta</name>
    <name type="common">Wild taro</name>
    <name type="synonym">Arum esculentum</name>
    <dbReference type="NCBI Taxonomy" id="4460"/>
    <lineage>
        <taxon>Eukaryota</taxon>
        <taxon>Viridiplantae</taxon>
        <taxon>Streptophyta</taxon>
        <taxon>Embryophyta</taxon>
        <taxon>Tracheophyta</taxon>
        <taxon>Spermatophyta</taxon>
        <taxon>Magnoliopsida</taxon>
        <taxon>Liliopsida</taxon>
        <taxon>Araceae</taxon>
        <taxon>Aroideae</taxon>
        <taxon>Colocasieae</taxon>
        <taxon>Colocasia</taxon>
    </lineage>
</organism>
<keyword evidence="2" id="KW-1133">Transmembrane helix</keyword>
<evidence type="ECO:0000256" key="2">
    <source>
        <dbReference type="SAM" id="Phobius"/>
    </source>
</evidence>
<proteinExistence type="predicted"/>
<evidence type="ECO:0000256" key="1">
    <source>
        <dbReference type="SAM" id="MobiDB-lite"/>
    </source>
</evidence>
<feature type="transmembrane region" description="Helical" evidence="2">
    <location>
        <begin position="38"/>
        <end position="58"/>
    </location>
</feature>